<feature type="compositionally biased region" description="Low complexity" evidence="2">
    <location>
        <begin position="359"/>
        <end position="372"/>
    </location>
</feature>
<evidence type="ECO:0000256" key="1">
    <source>
        <dbReference type="SAM" id="Coils"/>
    </source>
</evidence>
<gene>
    <name evidence="3" type="ORF">FJT64_006797</name>
</gene>
<organism evidence="3 4">
    <name type="scientific">Amphibalanus amphitrite</name>
    <name type="common">Striped barnacle</name>
    <name type="synonym">Balanus amphitrite</name>
    <dbReference type="NCBI Taxonomy" id="1232801"/>
    <lineage>
        <taxon>Eukaryota</taxon>
        <taxon>Metazoa</taxon>
        <taxon>Ecdysozoa</taxon>
        <taxon>Arthropoda</taxon>
        <taxon>Crustacea</taxon>
        <taxon>Multicrustacea</taxon>
        <taxon>Cirripedia</taxon>
        <taxon>Thoracica</taxon>
        <taxon>Thoracicalcarea</taxon>
        <taxon>Balanomorpha</taxon>
        <taxon>Balanoidea</taxon>
        <taxon>Balanidae</taxon>
        <taxon>Amphibalaninae</taxon>
        <taxon>Amphibalanus</taxon>
    </lineage>
</organism>
<feature type="region of interest" description="Disordered" evidence="2">
    <location>
        <begin position="282"/>
        <end position="372"/>
    </location>
</feature>
<comment type="caution">
    <text evidence="3">The sequence shown here is derived from an EMBL/GenBank/DDBJ whole genome shotgun (WGS) entry which is preliminary data.</text>
</comment>
<keyword evidence="4" id="KW-1185">Reference proteome</keyword>
<feature type="compositionally biased region" description="Low complexity" evidence="2">
    <location>
        <begin position="29"/>
        <end position="39"/>
    </location>
</feature>
<reference evidence="3 4" key="1">
    <citation type="submission" date="2019-07" db="EMBL/GenBank/DDBJ databases">
        <title>Draft genome assembly of a fouling barnacle, Amphibalanus amphitrite (Darwin, 1854): The first reference genome for Thecostraca.</title>
        <authorList>
            <person name="Kim W."/>
        </authorList>
    </citation>
    <scope>NUCLEOTIDE SEQUENCE [LARGE SCALE GENOMIC DNA]</scope>
    <source>
        <strain evidence="3">SNU_AA5</strain>
        <tissue evidence="3">Soma without cirri and trophi</tissue>
    </source>
</reference>
<proteinExistence type="predicted"/>
<accession>A0A6A4VWA6</accession>
<evidence type="ECO:0000313" key="4">
    <source>
        <dbReference type="Proteomes" id="UP000440578"/>
    </source>
</evidence>
<dbReference type="AlphaFoldDB" id="A0A6A4VWA6"/>
<keyword evidence="1" id="KW-0175">Coiled coil</keyword>
<feature type="coiled-coil region" evidence="1">
    <location>
        <begin position="64"/>
        <end position="119"/>
    </location>
</feature>
<dbReference type="Proteomes" id="UP000440578">
    <property type="component" value="Unassembled WGS sequence"/>
</dbReference>
<feature type="region of interest" description="Disordered" evidence="2">
    <location>
        <begin position="1"/>
        <end position="39"/>
    </location>
</feature>
<dbReference type="OrthoDB" id="8196581at2759"/>
<dbReference type="EMBL" id="VIIS01001603">
    <property type="protein sequence ID" value="KAF0295690.1"/>
    <property type="molecule type" value="Genomic_DNA"/>
</dbReference>
<evidence type="ECO:0000313" key="3">
    <source>
        <dbReference type="EMBL" id="KAF0295690.1"/>
    </source>
</evidence>
<protein>
    <submittedName>
        <fullName evidence="3">Uncharacterized protein</fullName>
    </submittedName>
</protein>
<name>A0A6A4VWA6_AMPAM</name>
<sequence>MVRSADGKRAKRQAAGRGSGSPGDPPAPAAGRAGAGPASEPVQLSAAALAEIKQLIDQSNANVIRALEAKLESVERRLNMLEGECMEKDCKIQQLSKQLDQQVRANEELDSRLEELDMNGRLSSLILACDAFKAHPRSASVEQLVVTVLNQRVPGLSVTTADLQAAHKLQNDSKVFCKFTKRQVRDAVYESRFDMVRFREGNTGRDGRQLAPLYISESLTPRNRLLYDELLRAKRPESGGLIASVFSRRGVVWCRTERGGANLRVRDEADLRRILGGRRFPVQQRVSGRGALPRTSPAARRPPDSDSFDGRPPPRRAAADALPGPPGDSGAAGSRGTAAEPRETASVADSGATAPPGLPSAGGVAGSSSAPA</sequence>
<evidence type="ECO:0000256" key="2">
    <source>
        <dbReference type="SAM" id="MobiDB-lite"/>
    </source>
</evidence>